<sequence length="113" mass="12478">MKASVDGWPWELITPMGGYTHSIVANPASPFPAGTPCFSGTVDWIQKRVNLTGLTGETCRQRDLLLQSALWRGLREPSASSRTVAEKPSHLTVLCRADRRLGTGFALVRKRDR</sequence>
<accession>A0ABV6YKD0</accession>
<gene>
    <name evidence="1" type="ORF">ACFL6M_04300</name>
</gene>
<dbReference type="Proteomes" id="UP001593833">
    <property type="component" value="Unassembled WGS sequence"/>
</dbReference>
<dbReference type="EMBL" id="JBHPKH010000040">
    <property type="protein sequence ID" value="MFC1572801.1"/>
    <property type="molecule type" value="Genomic_DNA"/>
</dbReference>
<organism evidence="1 2">
    <name type="scientific">Eiseniibacteriota bacterium</name>
    <dbReference type="NCBI Taxonomy" id="2212470"/>
    <lineage>
        <taxon>Bacteria</taxon>
        <taxon>Candidatus Eiseniibacteriota</taxon>
    </lineage>
</organism>
<protein>
    <submittedName>
        <fullName evidence="1">Uncharacterized protein</fullName>
    </submittedName>
</protein>
<reference evidence="1 2" key="1">
    <citation type="submission" date="2024-09" db="EMBL/GenBank/DDBJ databases">
        <authorList>
            <person name="D'Angelo T."/>
        </authorList>
    </citation>
    <scope>NUCLEOTIDE SEQUENCE [LARGE SCALE GENOMIC DNA]</scope>
    <source>
        <strain evidence="1">SAG AM-320-E07</strain>
    </source>
</reference>
<evidence type="ECO:0000313" key="2">
    <source>
        <dbReference type="Proteomes" id="UP001593833"/>
    </source>
</evidence>
<comment type="caution">
    <text evidence="1">The sequence shown here is derived from an EMBL/GenBank/DDBJ whole genome shotgun (WGS) entry which is preliminary data.</text>
</comment>
<proteinExistence type="predicted"/>
<evidence type="ECO:0000313" key="1">
    <source>
        <dbReference type="EMBL" id="MFC1572801.1"/>
    </source>
</evidence>
<keyword evidence="2" id="KW-1185">Reference proteome</keyword>
<name>A0ABV6YKD0_UNCEI</name>